<evidence type="ECO:0000256" key="6">
    <source>
        <dbReference type="ARBA" id="ARBA00022729"/>
    </source>
</evidence>
<sequence>MHIFGATILLGLALTRAVLAANSDAWRGRTIYQVFTDRFARTDGSTTAQCDTAASDYCGGTWLGIINRLDYIQDLGFDAIWISPVTHQVEGTSIDGSAYHGYWQDDIDSVNEHFGTADDLRALAAELHSRGMLLMVDIVVNHLAWIGAPDTVDYSTFPQFKSPDYFHPYCQNNYLAENVTNIEQCWMGSTNVPLPDLRTEDSEVQNIWNAWISGLISDYSIDALRIDSVMEVNTDFWASFQAAAGVYSLGEVYMESSDFVASYQNYLPGVFNYAYYFPLRRAFAEGGTIAALAEAIDIIKAGAYRDTSLLGTFSENHDQPRIGALTPDYALAKNVIAGTMLTDGIPVIYQGQELHYQAYGGQNTPFNREAIWLSGYPTDGELYAATKKFNAARKNAAADDPTYLTYQNYHFYTDDDVIAMRKGKMVTLLTQQGSGGSNYTLNIASGYDGGTQVTELLTCSRLTASSDGTLAVPMTAGQPRVYYPTADIGSQCGSPSKRSPRRSMKWRTNQWE</sequence>
<keyword evidence="9 15" id="KW-1015">Disulfide bond</keyword>
<dbReference type="InterPro" id="IPR013777">
    <property type="entry name" value="A-amylase-like"/>
</dbReference>
<keyword evidence="21" id="KW-1185">Reference proteome</keyword>
<dbReference type="PANTHER" id="PTHR10357">
    <property type="entry name" value="ALPHA-AMYLASE FAMILY MEMBER"/>
    <property type="match status" value="1"/>
</dbReference>
<feature type="active site" description="Proton donor" evidence="13">
    <location>
        <position position="251"/>
    </location>
</feature>
<feature type="chain" id="PRO_5040396950" description="alpha-amylase" evidence="18">
    <location>
        <begin position="21"/>
        <end position="512"/>
    </location>
</feature>
<dbReference type="PANTHER" id="PTHR10357:SF215">
    <property type="entry name" value="ALPHA-AMYLASE 1"/>
    <property type="match status" value="1"/>
</dbReference>
<reference evidence="20" key="1">
    <citation type="submission" date="2022-06" db="EMBL/GenBank/DDBJ databases">
        <title>Complete genome sequences of two strains of the flax pathogen Septoria linicola.</title>
        <authorList>
            <person name="Lapalu N."/>
            <person name="Simon A."/>
            <person name="Demenou B."/>
            <person name="Paumier D."/>
            <person name="Guillot M.-P."/>
            <person name="Gout L."/>
            <person name="Valade R."/>
        </authorList>
    </citation>
    <scope>NUCLEOTIDE SEQUENCE</scope>
    <source>
        <strain evidence="20">SE15195</strain>
    </source>
</reference>
<keyword evidence="5" id="KW-0479">Metal-binding</keyword>
<dbReference type="EMBL" id="CP099422">
    <property type="protein sequence ID" value="USW53382.1"/>
    <property type="molecule type" value="Genomic_DNA"/>
</dbReference>
<dbReference type="GO" id="GO:0004556">
    <property type="term" value="F:alpha-amylase activity"/>
    <property type="evidence" value="ECO:0007669"/>
    <property type="project" value="UniProtKB-EC"/>
</dbReference>
<evidence type="ECO:0000256" key="15">
    <source>
        <dbReference type="PIRSR" id="PIRSR001024-4"/>
    </source>
</evidence>
<proteinExistence type="inferred from homology"/>
<evidence type="ECO:0000256" key="8">
    <source>
        <dbReference type="ARBA" id="ARBA00022837"/>
    </source>
</evidence>
<evidence type="ECO:0000256" key="13">
    <source>
        <dbReference type="PIRSR" id="PIRSR001024-1"/>
    </source>
</evidence>
<evidence type="ECO:0000256" key="3">
    <source>
        <dbReference type="ARBA" id="ARBA00008061"/>
    </source>
</evidence>
<feature type="active site" description="Nucleophile" evidence="13">
    <location>
        <position position="227"/>
    </location>
</feature>
<keyword evidence="6 18" id="KW-0732">Signal</keyword>
<feature type="binding site" evidence="16">
    <location>
        <position position="225"/>
    </location>
    <ligand>
        <name>substrate</name>
    </ligand>
</feature>
<evidence type="ECO:0000313" key="20">
    <source>
        <dbReference type="EMBL" id="USW53382.1"/>
    </source>
</evidence>
<dbReference type="InterPro" id="IPR006047">
    <property type="entry name" value="GH13_cat_dom"/>
</dbReference>
<feature type="binding site" evidence="16">
    <location>
        <position position="142"/>
    </location>
    <ligand>
        <name>substrate</name>
    </ligand>
</feature>
<comment type="similarity">
    <text evidence="3">Belongs to the glycosyl hydrolase 13 family.</text>
</comment>
<evidence type="ECO:0000256" key="11">
    <source>
        <dbReference type="ARBA" id="ARBA00023277"/>
    </source>
</evidence>
<dbReference type="CDD" id="cd11319">
    <property type="entry name" value="AmyAc_euk_AmyA"/>
    <property type="match status" value="1"/>
</dbReference>
<feature type="site" description="Transition state stabilizer" evidence="14">
    <location>
        <position position="318"/>
    </location>
</feature>
<dbReference type="EC" id="3.2.1.1" evidence="4"/>
<evidence type="ECO:0000256" key="17">
    <source>
        <dbReference type="SAM" id="MobiDB-lite"/>
    </source>
</evidence>
<accession>A0A9Q9AWS9</accession>
<evidence type="ECO:0000256" key="5">
    <source>
        <dbReference type="ARBA" id="ARBA00022723"/>
    </source>
</evidence>
<dbReference type="AlphaFoldDB" id="A0A9Q9AWS9"/>
<feature type="disulfide bond" evidence="15">
    <location>
        <begin position="50"/>
        <end position="58"/>
    </location>
</feature>
<feature type="region of interest" description="Disordered" evidence="17">
    <location>
        <begin position="485"/>
        <end position="512"/>
    </location>
</feature>
<feature type="binding site" evidence="16">
    <location>
        <position position="368"/>
    </location>
    <ligand>
        <name>substrate</name>
    </ligand>
</feature>
<feature type="signal peptide" evidence="18">
    <location>
        <begin position="1"/>
        <end position="20"/>
    </location>
</feature>
<feature type="domain" description="Glycosyl hydrolase family 13 catalytic" evidence="19">
    <location>
        <begin position="33"/>
        <end position="393"/>
    </location>
</feature>
<dbReference type="Gene3D" id="2.60.40.1180">
    <property type="entry name" value="Golgi alpha-mannosidase II"/>
    <property type="match status" value="1"/>
</dbReference>
<dbReference type="GO" id="GO:0005509">
    <property type="term" value="F:calcium ion binding"/>
    <property type="evidence" value="ECO:0007669"/>
    <property type="project" value="InterPro"/>
</dbReference>
<feature type="binding site" evidence="16">
    <location>
        <position position="318"/>
    </location>
    <ligand>
        <name>substrate</name>
    </ligand>
</feature>
<evidence type="ECO:0000259" key="19">
    <source>
        <dbReference type="SMART" id="SM00642"/>
    </source>
</evidence>
<dbReference type="FunFam" id="3.20.20.80:FF:000120">
    <property type="entry name" value="Alpha-amylase A"/>
    <property type="match status" value="1"/>
</dbReference>
<keyword evidence="8" id="KW-0106">Calcium</keyword>
<evidence type="ECO:0000256" key="1">
    <source>
        <dbReference type="ARBA" id="ARBA00000548"/>
    </source>
</evidence>
<dbReference type="PIRSF" id="PIRSF001024">
    <property type="entry name" value="Alph-amyl_fung"/>
    <property type="match status" value="1"/>
</dbReference>
<dbReference type="Proteomes" id="UP001056384">
    <property type="component" value="Chromosome 5"/>
</dbReference>
<evidence type="ECO:0000256" key="9">
    <source>
        <dbReference type="ARBA" id="ARBA00023157"/>
    </source>
</evidence>
<organism evidence="20 21">
    <name type="scientific">Septoria linicola</name>
    <dbReference type="NCBI Taxonomy" id="215465"/>
    <lineage>
        <taxon>Eukaryota</taxon>
        <taxon>Fungi</taxon>
        <taxon>Dikarya</taxon>
        <taxon>Ascomycota</taxon>
        <taxon>Pezizomycotina</taxon>
        <taxon>Dothideomycetes</taxon>
        <taxon>Dothideomycetidae</taxon>
        <taxon>Mycosphaerellales</taxon>
        <taxon>Mycosphaerellaceae</taxon>
        <taxon>Septoria</taxon>
    </lineage>
</organism>
<comment type="catalytic activity">
    <reaction evidence="1">
        <text>Endohydrolysis of (1-&gt;4)-alpha-D-glucosidic linkages in polysaccharides containing three or more (1-&gt;4)-alpha-linked D-glucose units.</text>
        <dbReference type="EC" id="3.2.1.1"/>
    </reaction>
</comment>
<dbReference type="OrthoDB" id="204980at2759"/>
<dbReference type="InterPro" id="IPR015340">
    <property type="entry name" value="A_amylase_C_dom"/>
</dbReference>
<protein>
    <recommendedName>
        <fullName evidence="4">alpha-amylase</fullName>
        <ecNumber evidence="4">3.2.1.1</ecNumber>
    </recommendedName>
</protein>
<keyword evidence="10" id="KW-0325">Glycoprotein</keyword>
<dbReference type="Gene3D" id="3.20.20.80">
    <property type="entry name" value="Glycosidases"/>
    <property type="match status" value="1"/>
</dbReference>
<keyword evidence="12" id="KW-0326">Glycosidase</keyword>
<dbReference type="InterPro" id="IPR013780">
    <property type="entry name" value="Glyco_hydro_b"/>
</dbReference>
<evidence type="ECO:0000256" key="2">
    <source>
        <dbReference type="ARBA" id="ARBA00001913"/>
    </source>
</evidence>
<gene>
    <name evidence="20" type="ORF">Slin15195_G067010</name>
</gene>
<name>A0A9Q9AWS9_9PEZI</name>
<dbReference type="SUPFAM" id="SSF51445">
    <property type="entry name" value="(Trans)glycosidases"/>
    <property type="match status" value="1"/>
</dbReference>
<dbReference type="InterPro" id="IPR017853">
    <property type="entry name" value="GH"/>
</dbReference>
<evidence type="ECO:0000256" key="12">
    <source>
        <dbReference type="ARBA" id="ARBA00023295"/>
    </source>
</evidence>
<dbReference type="SMART" id="SM00642">
    <property type="entry name" value="Aamy"/>
    <property type="match status" value="1"/>
</dbReference>
<keyword evidence="7 20" id="KW-0378">Hydrolase</keyword>
<dbReference type="Pfam" id="PF00128">
    <property type="entry name" value="Alpha-amylase"/>
    <property type="match status" value="1"/>
</dbReference>
<dbReference type="GO" id="GO:0016052">
    <property type="term" value="P:carbohydrate catabolic process"/>
    <property type="evidence" value="ECO:0007669"/>
    <property type="project" value="InterPro"/>
</dbReference>
<feature type="disulfide bond" evidence="15">
    <location>
        <begin position="170"/>
        <end position="185"/>
    </location>
</feature>
<evidence type="ECO:0000256" key="16">
    <source>
        <dbReference type="PIRSR" id="PIRSR001024-5"/>
    </source>
</evidence>
<evidence type="ECO:0000256" key="14">
    <source>
        <dbReference type="PIRSR" id="PIRSR001024-2"/>
    </source>
</evidence>
<comment type="cofactor">
    <cofactor evidence="2">
        <name>Ca(2+)</name>
        <dbReference type="ChEBI" id="CHEBI:29108"/>
    </cofactor>
</comment>
<feature type="binding site" evidence="16">
    <location>
        <position position="103"/>
    </location>
    <ligand>
        <name>substrate</name>
    </ligand>
</feature>
<evidence type="ECO:0000256" key="7">
    <source>
        <dbReference type="ARBA" id="ARBA00022801"/>
    </source>
</evidence>
<evidence type="ECO:0000256" key="10">
    <source>
        <dbReference type="ARBA" id="ARBA00023180"/>
    </source>
</evidence>
<evidence type="ECO:0000256" key="4">
    <source>
        <dbReference type="ARBA" id="ARBA00012595"/>
    </source>
</evidence>
<keyword evidence="11" id="KW-0119">Carbohydrate metabolism</keyword>
<evidence type="ECO:0000256" key="18">
    <source>
        <dbReference type="SAM" id="SignalP"/>
    </source>
</evidence>
<dbReference type="Pfam" id="PF09260">
    <property type="entry name" value="A_amylase_dom_C"/>
    <property type="match status" value="1"/>
</dbReference>
<dbReference type="SUPFAM" id="SSF51011">
    <property type="entry name" value="Glycosyl hydrolase domain"/>
    <property type="match status" value="1"/>
</dbReference>
<evidence type="ECO:0000313" key="21">
    <source>
        <dbReference type="Proteomes" id="UP001056384"/>
    </source>
</evidence>